<dbReference type="RefSeq" id="WP_154472033.1">
    <property type="nucleotide sequence ID" value="NZ_VUMD01000006.1"/>
</dbReference>
<dbReference type="SMART" id="SM00448">
    <property type="entry name" value="REC"/>
    <property type="match status" value="1"/>
</dbReference>
<evidence type="ECO:0000313" key="10">
    <source>
        <dbReference type="Proteomes" id="UP000429958"/>
    </source>
</evidence>
<keyword evidence="2" id="KW-0805">Transcription regulation</keyword>
<dbReference type="GO" id="GO:0000160">
    <property type="term" value="P:phosphorelay signal transduction system"/>
    <property type="evidence" value="ECO:0007669"/>
    <property type="project" value="InterPro"/>
</dbReference>
<dbReference type="Pfam" id="PF12833">
    <property type="entry name" value="HTH_18"/>
    <property type="match status" value="1"/>
</dbReference>
<dbReference type="PROSITE" id="PS01124">
    <property type="entry name" value="HTH_ARAC_FAMILY_2"/>
    <property type="match status" value="1"/>
</dbReference>
<dbReference type="EMBL" id="VUMD01000006">
    <property type="protein sequence ID" value="MSS36589.1"/>
    <property type="molecule type" value="Genomic_DNA"/>
</dbReference>
<dbReference type="InterPro" id="IPR058245">
    <property type="entry name" value="NreC/VraR/RcsB-like_REC"/>
</dbReference>
<dbReference type="GO" id="GO:0043565">
    <property type="term" value="F:sequence-specific DNA binding"/>
    <property type="evidence" value="ECO:0007669"/>
    <property type="project" value="InterPro"/>
</dbReference>
<dbReference type="SMART" id="SM00342">
    <property type="entry name" value="HTH_ARAC"/>
    <property type="match status" value="1"/>
</dbReference>
<evidence type="ECO:0000259" key="7">
    <source>
        <dbReference type="PROSITE" id="PS01124"/>
    </source>
</evidence>
<dbReference type="Pfam" id="PF00072">
    <property type="entry name" value="Response_reg"/>
    <property type="match status" value="1"/>
</dbReference>
<keyword evidence="4" id="KW-0804">Transcription</keyword>
<evidence type="ECO:0000256" key="4">
    <source>
        <dbReference type="ARBA" id="ARBA00023163"/>
    </source>
</evidence>
<evidence type="ECO:0000256" key="1">
    <source>
        <dbReference type="ARBA" id="ARBA00018672"/>
    </source>
</evidence>
<dbReference type="InterPro" id="IPR011006">
    <property type="entry name" value="CheY-like_superfamily"/>
</dbReference>
<dbReference type="CDD" id="cd17535">
    <property type="entry name" value="REC_NarL-like"/>
    <property type="match status" value="1"/>
</dbReference>
<keyword evidence="6" id="KW-0597">Phosphoprotein</keyword>
<dbReference type="PANTHER" id="PTHR43280:SF2">
    <property type="entry name" value="HTH-TYPE TRANSCRIPTIONAL REGULATOR EXSA"/>
    <property type="match status" value="1"/>
</dbReference>
<dbReference type="Proteomes" id="UP000429958">
    <property type="component" value="Unassembled WGS sequence"/>
</dbReference>
<accession>A0A7X2NKJ3</accession>
<keyword evidence="3" id="KW-0238">DNA-binding</keyword>
<dbReference type="Gene3D" id="3.40.50.2300">
    <property type="match status" value="1"/>
</dbReference>
<dbReference type="PANTHER" id="PTHR43280">
    <property type="entry name" value="ARAC-FAMILY TRANSCRIPTIONAL REGULATOR"/>
    <property type="match status" value="1"/>
</dbReference>
<dbReference type="Gene3D" id="1.10.10.60">
    <property type="entry name" value="Homeodomain-like"/>
    <property type="match status" value="2"/>
</dbReference>
<feature type="modified residue" description="4-aspartylphosphate" evidence="6">
    <location>
        <position position="54"/>
    </location>
</feature>
<evidence type="ECO:0000256" key="5">
    <source>
        <dbReference type="ARBA" id="ARBA00024867"/>
    </source>
</evidence>
<gene>
    <name evidence="9" type="ORF">FYJ39_08390</name>
</gene>
<evidence type="ECO:0000256" key="2">
    <source>
        <dbReference type="ARBA" id="ARBA00023015"/>
    </source>
</evidence>
<dbReference type="InterPro" id="IPR009057">
    <property type="entry name" value="Homeodomain-like_sf"/>
</dbReference>
<keyword evidence="10" id="KW-1185">Reference proteome</keyword>
<reference evidence="9 10" key="1">
    <citation type="submission" date="2019-08" db="EMBL/GenBank/DDBJ databases">
        <title>In-depth cultivation of the pig gut microbiome towards novel bacterial diversity and tailored functional studies.</title>
        <authorList>
            <person name="Wylensek D."/>
            <person name="Hitch T.C.A."/>
            <person name="Clavel T."/>
        </authorList>
    </citation>
    <scope>NUCLEOTIDE SEQUENCE [LARGE SCALE GENOMIC DNA]</scope>
    <source>
        <strain evidence="9 10">WCA-389-WT-23D1</strain>
    </source>
</reference>
<feature type="domain" description="HTH araC/xylS-type" evidence="7">
    <location>
        <begin position="232"/>
        <end position="330"/>
    </location>
</feature>
<feature type="domain" description="Response regulatory" evidence="8">
    <location>
        <begin position="3"/>
        <end position="119"/>
    </location>
</feature>
<sequence length="346" mass="40171">MYRVLIADDDILMREALKVMISREEAFQVIHLVGSGEGAVQACGQDTVDLVFMDMQMPGMTGLEASRMIHRINPEISIYILSTYTASALLRSAGQNLVKEILEKPITNACLKKILENYKTEHETSVQRQLEALAEAVRQKNFRKFYGILPEIIDEIYEISGMDSPGLIKIFTYLGQSLLDTRCVYDDKKVITDLFPINEGLIAERKISELWLFRVMDYLFCQNSISRYPLLENIFLYIENHIKEDITLNSIIENCAISQGYLSRIFREQFHVSVTEYLHLKKMHLAKGYFYFTEDSIAEVAFRLGYNESSYFSKVFKKYEKMTVKEYKKEVRSRNDRKAVKNQIIS</sequence>
<evidence type="ECO:0000256" key="3">
    <source>
        <dbReference type="ARBA" id="ARBA00023125"/>
    </source>
</evidence>
<protein>
    <recommendedName>
        <fullName evidence="1">Stage 0 sporulation protein A homolog</fullName>
    </recommendedName>
</protein>
<dbReference type="SUPFAM" id="SSF52172">
    <property type="entry name" value="CheY-like"/>
    <property type="match status" value="1"/>
</dbReference>
<evidence type="ECO:0000313" key="9">
    <source>
        <dbReference type="EMBL" id="MSS36589.1"/>
    </source>
</evidence>
<evidence type="ECO:0000259" key="8">
    <source>
        <dbReference type="PROSITE" id="PS50110"/>
    </source>
</evidence>
<dbReference type="SUPFAM" id="SSF46689">
    <property type="entry name" value="Homeodomain-like"/>
    <property type="match status" value="2"/>
</dbReference>
<dbReference type="InterPro" id="IPR018060">
    <property type="entry name" value="HTH_AraC"/>
</dbReference>
<dbReference type="InterPro" id="IPR001789">
    <property type="entry name" value="Sig_transdc_resp-reg_receiver"/>
</dbReference>
<comment type="function">
    <text evidence="5">May play the central regulatory role in sporulation. It may be an element of the effector pathway responsible for the activation of sporulation genes in response to nutritional stress. Spo0A may act in concert with spo0H (a sigma factor) to control the expression of some genes that are critical to the sporulation process.</text>
</comment>
<evidence type="ECO:0000256" key="6">
    <source>
        <dbReference type="PROSITE-ProRule" id="PRU00169"/>
    </source>
</evidence>
<organism evidence="9 10">
    <name type="scientific">Clostridium porci</name>
    <dbReference type="NCBI Taxonomy" id="2605778"/>
    <lineage>
        <taxon>Bacteria</taxon>
        <taxon>Bacillati</taxon>
        <taxon>Bacillota</taxon>
        <taxon>Clostridia</taxon>
        <taxon>Eubacteriales</taxon>
        <taxon>Clostridiaceae</taxon>
        <taxon>Clostridium</taxon>
    </lineage>
</organism>
<proteinExistence type="predicted"/>
<comment type="caution">
    <text evidence="9">The sequence shown here is derived from an EMBL/GenBank/DDBJ whole genome shotgun (WGS) entry which is preliminary data.</text>
</comment>
<dbReference type="PROSITE" id="PS50110">
    <property type="entry name" value="RESPONSE_REGULATORY"/>
    <property type="match status" value="1"/>
</dbReference>
<dbReference type="GO" id="GO:0003700">
    <property type="term" value="F:DNA-binding transcription factor activity"/>
    <property type="evidence" value="ECO:0007669"/>
    <property type="project" value="InterPro"/>
</dbReference>
<name>A0A7X2NKJ3_9CLOT</name>
<dbReference type="AlphaFoldDB" id="A0A7X2NKJ3"/>